<feature type="compositionally biased region" description="Basic and acidic residues" evidence="1">
    <location>
        <begin position="1"/>
        <end position="15"/>
    </location>
</feature>
<organism evidence="2 3">
    <name type="scientific">Cellulosimicrobium cellulans F16</name>
    <dbReference type="NCBI Taxonomy" id="1350482"/>
    <lineage>
        <taxon>Bacteria</taxon>
        <taxon>Bacillati</taxon>
        <taxon>Actinomycetota</taxon>
        <taxon>Actinomycetes</taxon>
        <taxon>Micrococcales</taxon>
        <taxon>Promicromonosporaceae</taxon>
        <taxon>Cellulosimicrobium</taxon>
    </lineage>
</organism>
<dbReference type="AlphaFoldDB" id="A0A0M0FCK8"/>
<name>A0A0M0FCK8_CELCE</name>
<sequence>MAWSAPDDRLDDERCTPVTTRARRRPARRTAEVRGAVGPPVTTATPRPTVPRRRR</sequence>
<feature type="compositionally biased region" description="Low complexity" evidence="1">
    <location>
        <begin position="33"/>
        <end position="47"/>
    </location>
</feature>
<gene>
    <name evidence="2" type="ORF">M768_04465</name>
</gene>
<protein>
    <submittedName>
        <fullName evidence="2">Uncharacterized protein</fullName>
    </submittedName>
</protein>
<dbReference type="EMBL" id="ATNL01000006">
    <property type="protein sequence ID" value="KON75208.1"/>
    <property type="molecule type" value="Genomic_DNA"/>
</dbReference>
<proteinExistence type="predicted"/>
<reference evidence="2 3" key="1">
    <citation type="journal article" date="2015" name="Sci. Rep.">
        <title>Functional and structural properties of a novel cellulosome-like multienzyme complex: efficient glycoside hydrolysis of water-insoluble 7-xylosyl-10-deacetylpaclitaxel.</title>
        <authorList>
            <person name="Dou T.Y."/>
            <person name="Luan H.W."/>
            <person name="Ge G.B."/>
            <person name="Dong M.M."/>
            <person name="Zou H.F."/>
            <person name="He Y.Q."/>
            <person name="Cui P."/>
            <person name="Wang J.Y."/>
            <person name="Hao D.C."/>
            <person name="Yang S.L."/>
            <person name="Yang L."/>
        </authorList>
    </citation>
    <scope>NUCLEOTIDE SEQUENCE [LARGE SCALE GENOMIC DNA]</scope>
    <source>
        <strain evidence="2 3">F16</strain>
    </source>
</reference>
<dbReference type="PATRIC" id="fig|1350482.3.peg.883"/>
<comment type="caution">
    <text evidence="2">The sequence shown here is derived from an EMBL/GenBank/DDBJ whole genome shotgun (WGS) entry which is preliminary data.</text>
</comment>
<evidence type="ECO:0000313" key="2">
    <source>
        <dbReference type="EMBL" id="KON75208.1"/>
    </source>
</evidence>
<feature type="region of interest" description="Disordered" evidence="1">
    <location>
        <begin position="1"/>
        <end position="55"/>
    </location>
</feature>
<dbReference type="Proteomes" id="UP000037387">
    <property type="component" value="Unassembled WGS sequence"/>
</dbReference>
<evidence type="ECO:0000256" key="1">
    <source>
        <dbReference type="SAM" id="MobiDB-lite"/>
    </source>
</evidence>
<evidence type="ECO:0000313" key="3">
    <source>
        <dbReference type="Proteomes" id="UP000037387"/>
    </source>
</evidence>
<keyword evidence="3" id="KW-1185">Reference proteome</keyword>
<accession>A0A0M0FCK8</accession>